<feature type="region of interest" description="Disordered" evidence="1">
    <location>
        <begin position="1"/>
        <end position="35"/>
    </location>
</feature>
<sequence length="97" mass="10404">MKKPQEMQTMRRKVISDNKPTQEAAKSASNTLSGLNDISTKLDDAQAASELIAQTVEEKSNEIIGAIDNVENAVSDTTAGSELIAETVEIGNNINKE</sequence>
<dbReference type="InterPro" id="IPR057967">
    <property type="entry name" value="T4_TMP"/>
</dbReference>
<protein>
    <submittedName>
        <fullName evidence="2">Uncharacterized protein</fullName>
    </submittedName>
</protein>
<evidence type="ECO:0000313" key="3">
    <source>
        <dbReference type="Proteomes" id="UP000221568"/>
    </source>
</evidence>
<comment type="caution">
    <text evidence="2">The sequence shown here is derived from an EMBL/GenBank/DDBJ whole genome shotgun (WGS) entry which is preliminary data.</text>
</comment>
<feature type="non-terminal residue" evidence="2">
    <location>
        <position position="97"/>
    </location>
</feature>
<organism evidence="2 3">
    <name type="scientific">Salmonella dublin</name>
    <dbReference type="NCBI Taxonomy" id="98360"/>
    <lineage>
        <taxon>Bacteria</taxon>
        <taxon>Pseudomonadati</taxon>
        <taxon>Pseudomonadota</taxon>
        <taxon>Gammaproteobacteria</taxon>
        <taxon>Enterobacterales</taxon>
        <taxon>Enterobacteriaceae</taxon>
        <taxon>Salmonella</taxon>
    </lineage>
</organism>
<dbReference type="Proteomes" id="UP000221568">
    <property type="component" value="Unassembled WGS sequence"/>
</dbReference>
<gene>
    <name evidence="2" type="ORF">CR088_30195</name>
</gene>
<reference evidence="2 3" key="1">
    <citation type="submission" date="2017-10" db="EMBL/GenBank/DDBJ databases">
        <title>Characterization of the Virulence Potential of Salmonella enterica Isolates Carrying Incompatibility Group FIB Plasmids using Caco-2 Intestinal Epithelial Cells.</title>
        <authorList>
            <person name="Sanad Y."/>
            <person name="Khajanchi B."/>
            <person name="Deck J."/>
            <person name="Cox J."/>
            <person name="Thaker R."/>
            <person name="Han J."/>
            <person name="Nayak R."/>
            <person name="Foley S."/>
        </authorList>
    </citation>
    <scope>NUCLEOTIDE SEQUENCE [LARGE SCALE GENOMIC DNA]</scope>
    <source>
        <strain evidence="2 3">SE853</strain>
    </source>
</reference>
<name>A0A7Z1KJA8_SALDU</name>
<evidence type="ECO:0000313" key="2">
    <source>
        <dbReference type="EMBL" id="PHP44925.1"/>
    </source>
</evidence>
<proteinExistence type="predicted"/>
<dbReference type="AlphaFoldDB" id="A0A7Z1KJA8"/>
<evidence type="ECO:0000256" key="1">
    <source>
        <dbReference type="SAM" id="MobiDB-lite"/>
    </source>
</evidence>
<accession>A0A7Z1KJA8</accession>
<dbReference type="EMBL" id="PDOM01000678">
    <property type="protein sequence ID" value="PHP44925.1"/>
    <property type="molecule type" value="Genomic_DNA"/>
</dbReference>
<dbReference type="Pfam" id="PF25671">
    <property type="entry name" value="T4_Tape_measure"/>
    <property type="match status" value="1"/>
</dbReference>